<reference evidence="1 2" key="1">
    <citation type="journal article" date="2019" name="Int. J. Syst. Evol. Microbiol.">
        <title>The Global Catalogue of Microorganisms (GCM) 10K type strain sequencing project: providing services to taxonomists for standard genome sequencing and annotation.</title>
        <authorList>
            <consortium name="The Broad Institute Genomics Platform"/>
            <consortium name="The Broad Institute Genome Sequencing Center for Infectious Disease"/>
            <person name="Wu L."/>
            <person name="Ma J."/>
        </authorList>
    </citation>
    <scope>NUCLEOTIDE SEQUENCE [LARGE SCALE GENOMIC DNA]</scope>
    <source>
        <strain evidence="1 2">JCM 15976</strain>
    </source>
</reference>
<proteinExistence type="predicted"/>
<keyword evidence="2" id="KW-1185">Reference proteome</keyword>
<evidence type="ECO:0008006" key="3">
    <source>
        <dbReference type="Google" id="ProtNLM"/>
    </source>
</evidence>
<name>A0ABN1JG75_9FLAO</name>
<dbReference type="EMBL" id="BAAAGF010000001">
    <property type="protein sequence ID" value="GAA0739146.1"/>
    <property type="molecule type" value="Genomic_DNA"/>
</dbReference>
<organism evidence="1 2">
    <name type="scientific">Gaetbulibacter jejuensis</name>
    <dbReference type="NCBI Taxonomy" id="584607"/>
    <lineage>
        <taxon>Bacteria</taxon>
        <taxon>Pseudomonadati</taxon>
        <taxon>Bacteroidota</taxon>
        <taxon>Flavobacteriia</taxon>
        <taxon>Flavobacteriales</taxon>
        <taxon>Flavobacteriaceae</taxon>
        <taxon>Gaetbulibacter</taxon>
    </lineage>
</organism>
<dbReference type="Proteomes" id="UP001500736">
    <property type="component" value="Unassembled WGS sequence"/>
</dbReference>
<gene>
    <name evidence="1" type="ORF">GCM10009431_07840</name>
</gene>
<accession>A0ABN1JG75</accession>
<comment type="caution">
    <text evidence="1">The sequence shown here is derived from an EMBL/GenBank/DDBJ whole genome shotgun (WGS) entry which is preliminary data.</text>
</comment>
<evidence type="ECO:0000313" key="2">
    <source>
        <dbReference type="Proteomes" id="UP001500736"/>
    </source>
</evidence>
<dbReference type="RefSeq" id="WP_343795941.1">
    <property type="nucleotide sequence ID" value="NZ_BAAAGF010000001.1"/>
</dbReference>
<evidence type="ECO:0000313" key="1">
    <source>
        <dbReference type="EMBL" id="GAA0739146.1"/>
    </source>
</evidence>
<sequence length="179" mass="21578">MNLIKKNLIIMVLLYTTVVFCQRKKDLIKEIQSYEKGIVSNASFNNDYQEVWDAIYIIATEEYNTIRRESESRGYIEALQESDTFKEEMTIEIRGNESSYRVSFQVRQEKRYKNFDGTYTDWKTYNSSTLKRYYFRLQKRLYVLLNGSIELPLELRDKIDKYNSEQSNERKKVLKGRDY</sequence>
<protein>
    <recommendedName>
        <fullName evidence="3">DUF4468 domain-containing protein</fullName>
    </recommendedName>
</protein>